<evidence type="ECO:0000256" key="1">
    <source>
        <dbReference type="SAM" id="MobiDB-lite"/>
    </source>
</evidence>
<keyword evidence="3" id="KW-1185">Reference proteome</keyword>
<dbReference type="Proteomes" id="UP001575181">
    <property type="component" value="Unassembled WGS sequence"/>
</dbReference>
<dbReference type="RefSeq" id="WP_373656215.1">
    <property type="nucleotide sequence ID" value="NZ_JBGUAW010000007.1"/>
</dbReference>
<reference evidence="2 3" key="1">
    <citation type="submission" date="2024-08" db="EMBL/GenBank/DDBJ databases">
        <title>Whole-genome sequencing of halo(alkali)philic microorganisms from hypersaline lakes.</title>
        <authorList>
            <person name="Sorokin D.Y."/>
            <person name="Merkel A.Y."/>
            <person name="Messina E."/>
            <person name="Yakimov M."/>
        </authorList>
    </citation>
    <scope>NUCLEOTIDE SEQUENCE [LARGE SCALE GENOMIC DNA]</scope>
    <source>
        <strain evidence="2 3">Cl-TMA</strain>
    </source>
</reference>
<evidence type="ECO:0000313" key="3">
    <source>
        <dbReference type="Proteomes" id="UP001575181"/>
    </source>
</evidence>
<accession>A0ABV4TVV2</accession>
<dbReference type="InterPro" id="IPR007481">
    <property type="entry name" value="SspB"/>
</dbReference>
<proteinExistence type="predicted"/>
<dbReference type="SUPFAM" id="SSF101738">
    <property type="entry name" value="SspB-like"/>
    <property type="match status" value="1"/>
</dbReference>
<keyword evidence="2" id="KW-0378">Hydrolase</keyword>
<dbReference type="GO" id="GO:0006508">
    <property type="term" value="P:proteolysis"/>
    <property type="evidence" value="ECO:0007669"/>
    <property type="project" value="UniProtKB-KW"/>
</dbReference>
<organism evidence="2 3">
    <name type="scientific">Thiohalorhabdus methylotrophus</name>
    <dbReference type="NCBI Taxonomy" id="3242694"/>
    <lineage>
        <taxon>Bacteria</taxon>
        <taxon>Pseudomonadati</taxon>
        <taxon>Pseudomonadota</taxon>
        <taxon>Gammaproteobacteria</taxon>
        <taxon>Thiohalorhabdales</taxon>
        <taxon>Thiohalorhabdaceae</taxon>
        <taxon>Thiohalorhabdus</taxon>
    </lineage>
</organism>
<dbReference type="Gene3D" id="2.30.30.220">
    <property type="entry name" value="SspB-like"/>
    <property type="match status" value="1"/>
</dbReference>
<dbReference type="EMBL" id="JBGUAW010000007">
    <property type="protein sequence ID" value="MFA9461427.1"/>
    <property type="molecule type" value="Genomic_DNA"/>
</dbReference>
<keyword evidence="2" id="KW-0645">Protease</keyword>
<dbReference type="InterPro" id="IPR036760">
    <property type="entry name" value="SspB-like_sf"/>
</dbReference>
<comment type="caution">
    <text evidence="2">The sequence shown here is derived from an EMBL/GenBank/DDBJ whole genome shotgun (WGS) entry which is preliminary data.</text>
</comment>
<sequence>MADKIAEMKRLMVEALLERQGRCFVHVVPSVGEEASALPPEYLDRDSCTLALNMVTQVPVVNEWGIEVSTRFGGRAFNCVVPWSAVVQVFDPEQQAAVLAWLFPVQESGDEETQAEDVAEDTETASEEPEKEEGEGSRRASHLKVIK</sequence>
<dbReference type="GO" id="GO:0008233">
    <property type="term" value="F:peptidase activity"/>
    <property type="evidence" value="ECO:0007669"/>
    <property type="project" value="UniProtKB-KW"/>
</dbReference>
<protein>
    <submittedName>
        <fullName evidence="2">ClpXP protease specificity-enhancing factor SspB</fullName>
    </submittedName>
</protein>
<dbReference type="Pfam" id="PF04386">
    <property type="entry name" value="SspB"/>
    <property type="match status" value="1"/>
</dbReference>
<name>A0ABV4TVV2_9GAMM</name>
<evidence type="ECO:0000313" key="2">
    <source>
        <dbReference type="EMBL" id="MFA9461427.1"/>
    </source>
</evidence>
<feature type="compositionally biased region" description="Acidic residues" evidence="1">
    <location>
        <begin position="108"/>
        <end position="133"/>
    </location>
</feature>
<gene>
    <name evidence="2" type="ORF">ACERLL_11380</name>
</gene>
<feature type="region of interest" description="Disordered" evidence="1">
    <location>
        <begin position="108"/>
        <end position="147"/>
    </location>
</feature>